<comment type="subcellular location">
    <subcellularLocation>
        <location evidence="1">Cytoplasm</location>
    </subcellularLocation>
</comment>
<dbReference type="GO" id="GO:0003887">
    <property type="term" value="F:DNA-directed DNA polymerase activity"/>
    <property type="evidence" value="ECO:0007669"/>
    <property type="project" value="UniProtKB-KW"/>
</dbReference>
<evidence type="ECO:0000256" key="1">
    <source>
        <dbReference type="ARBA" id="ARBA00004496"/>
    </source>
</evidence>
<dbReference type="GO" id="GO:0003677">
    <property type="term" value="F:DNA binding"/>
    <property type="evidence" value="ECO:0007669"/>
    <property type="project" value="UniProtKB-KW"/>
</dbReference>
<dbReference type="GO" id="GO:0008408">
    <property type="term" value="F:3'-5' exonuclease activity"/>
    <property type="evidence" value="ECO:0007669"/>
    <property type="project" value="InterPro"/>
</dbReference>
<evidence type="ECO:0000313" key="11">
    <source>
        <dbReference type="EMBL" id="TDF88111.1"/>
    </source>
</evidence>
<evidence type="ECO:0000259" key="9">
    <source>
        <dbReference type="Pfam" id="PF02767"/>
    </source>
</evidence>
<dbReference type="Pfam" id="PF02767">
    <property type="entry name" value="DNA_pol3_beta_2"/>
    <property type="match status" value="1"/>
</dbReference>
<dbReference type="InterPro" id="IPR022637">
    <property type="entry name" value="DNA_polIII_beta_cen"/>
</dbReference>
<dbReference type="InterPro" id="IPR001001">
    <property type="entry name" value="DNA_polIII_beta"/>
</dbReference>
<keyword evidence="7" id="KW-0239">DNA-directed DNA polymerase</keyword>
<dbReference type="Proteomes" id="UP000295511">
    <property type="component" value="Unassembled WGS sequence"/>
</dbReference>
<evidence type="ECO:0000313" key="12">
    <source>
        <dbReference type="Proteomes" id="UP000295511"/>
    </source>
</evidence>
<reference evidence="11 12" key="1">
    <citation type="submission" date="2019-03" db="EMBL/GenBank/DDBJ databases">
        <title>Whole genome sequence of Arthrobacter sp JH1-1.</title>
        <authorList>
            <person name="Trinh H.N."/>
        </authorList>
    </citation>
    <scope>NUCLEOTIDE SEQUENCE [LARGE SCALE GENOMIC DNA]</scope>
    <source>
        <strain evidence="11 12">JH1-1</strain>
    </source>
</reference>
<dbReference type="GO" id="GO:0005737">
    <property type="term" value="C:cytoplasm"/>
    <property type="evidence" value="ECO:0007669"/>
    <property type="project" value="UniProtKB-SubCell"/>
</dbReference>
<evidence type="ECO:0008006" key="13">
    <source>
        <dbReference type="Google" id="ProtNLM"/>
    </source>
</evidence>
<dbReference type="PANTHER" id="PTHR30478">
    <property type="entry name" value="DNA POLYMERASE III SUBUNIT BETA"/>
    <property type="match status" value="1"/>
</dbReference>
<protein>
    <recommendedName>
        <fullName evidence="13">Beta sliding clamp</fullName>
    </recommendedName>
</protein>
<dbReference type="Pfam" id="PF02768">
    <property type="entry name" value="DNA_pol3_beta_3"/>
    <property type="match status" value="1"/>
</dbReference>
<dbReference type="OrthoDB" id="4919081at2"/>
<dbReference type="Gene3D" id="3.10.150.10">
    <property type="entry name" value="DNA Polymerase III, subunit A, domain 2"/>
    <property type="match status" value="3"/>
</dbReference>
<comment type="caution">
    <text evidence="11">The sequence shown here is derived from an EMBL/GenBank/DDBJ whole genome shotgun (WGS) entry which is preliminary data.</text>
</comment>
<dbReference type="PANTHER" id="PTHR30478:SF0">
    <property type="entry name" value="BETA SLIDING CLAMP"/>
    <property type="match status" value="1"/>
</dbReference>
<proteinExistence type="inferred from homology"/>
<gene>
    <name evidence="11" type="ORF">E1809_24130</name>
</gene>
<feature type="domain" description="DNA polymerase III beta sliding clamp central" evidence="9">
    <location>
        <begin position="134"/>
        <end position="244"/>
    </location>
</feature>
<keyword evidence="6" id="KW-0235">DNA replication</keyword>
<dbReference type="SMART" id="SM00480">
    <property type="entry name" value="POL3Bc"/>
    <property type="match status" value="1"/>
</dbReference>
<evidence type="ECO:0000256" key="4">
    <source>
        <dbReference type="ARBA" id="ARBA00022679"/>
    </source>
</evidence>
<feature type="domain" description="DNA polymerase III beta sliding clamp C-terminal" evidence="10">
    <location>
        <begin position="246"/>
        <end position="374"/>
    </location>
</feature>
<evidence type="ECO:0000256" key="3">
    <source>
        <dbReference type="ARBA" id="ARBA00022490"/>
    </source>
</evidence>
<name>A0A4R5K660_9MICC</name>
<keyword evidence="3" id="KW-0963">Cytoplasm</keyword>
<dbReference type="GO" id="GO:0006271">
    <property type="term" value="P:DNA strand elongation involved in DNA replication"/>
    <property type="evidence" value="ECO:0007669"/>
    <property type="project" value="TreeGrafter"/>
</dbReference>
<sequence length="377" mass="40313">MSSLQVITAPAKDWIAALNRLMPAMAGKKSMPILNYIVINPAKLTLSGYNFQTSAVTGVLSAEGSGEPFLVSWRWLLDAIRTTSGKTKSAPATVSLEGAKITVSSCGYELHAETANLSEYPETPNAAPNVESTLPAAELRGALRRATVAASADDTLPLLQSVQVNLQDGGIELLATDRYRLANDYVSGNGEGEASFLLSRSAIKAIDRFITGETVSIGIRERHVSIITETTTYTSLAVDGDYPKIRSLFPSEATGAFEVDRAVLIEAAKVAQTMNAEYSPCCIDLSNEGGQVTFDYGLFGPSKSPTATGGCVAGAADPIRFAMNPKYLIEALQQINTDKVRISYTSLPKPFLFTPEGVSAGDERALKYLIMPVRMPQ</sequence>
<organism evidence="11 12">
    <name type="scientific">Arthrobacter terricola</name>
    <dbReference type="NCBI Taxonomy" id="2547396"/>
    <lineage>
        <taxon>Bacteria</taxon>
        <taxon>Bacillati</taxon>
        <taxon>Actinomycetota</taxon>
        <taxon>Actinomycetes</taxon>
        <taxon>Micrococcales</taxon>
        <taxon>Micrococcaceae</taxon>
        <taxon>Arthrobacter</taxon>
    </lineage>
</organism>
<dbReference type="AlphaFoldDB" id="A0A4R5K660"/>
<evidence type="ECO:0000256" key="2">
    <source>
        <dbReference type="ARBA" id="ARBA00010752"/>
    </source>
</evidence>
<dbReference type="CDD" id="cd00140">
    <property type="entry name" value="beta_clamp"/>
    <property type="match status" value="1"/>
</dbReference>
<evidence type="ECO:0000256" key="5">
    <source>
        <dbReference type="ARBA" id="ARBA00022695"/>
    </source>
</evidence>
<comment type="similarity">
    <text evidence="2">Belongs to the beta sliding clamp family.</text>
</comment>
<dbReference type="SUPFAM" id="SSF55979">
    <property type="entry name" value="DNA clamp"/>
    <property type="match status" value="3"/>
</dbReference>
<keyword evidence="12" id="KW-1185">Reference proteome</keyword>
<dbReference type="RefSeq" id="WP_133206791.1">
    <property type="nucleotide sequence ID" value="NZ_SMRU01000047.1"/>
</dbReference>
<dbReference type="InterPro" id="IPR046938">
    <property type="entry name" value="DNA_clamp_sf"/>
</dbReference>
<evidence type="ECO:0000256" key="7">
    <source>
        <dbReference type="ARBA" id="ARBA00022932"/>
    </source>
</evidence>
<evidence type="ECO:0000256" key="8">
    <source>
        <dbReference type="ARBA" id="ARBA00023125"/>
    </source>
</evidence>
<dbReference type="GO" id="GO:0009360">
    <property type="term" value="C:DNA polymerase III complex"/>
    <property type="evidence" value="ECO:0007669"/>
    <property type="project" value="InterPro"/>
</dbReference>
<keyword evidence="5" id="KW-0548">Nucleotidyltransferase</keyword>
<evidence type="ECO:0000259" key="10">
    <source>
        <dbReference type="Pfam" id="PF02768"/>
    </source>
</evidence>
<dbReference type="EMBL" id="SMRU01000047">
    <property type="protein sequence ID" value="TDF88111.1"/>
    <property type="molecule type" value="Genomic_DNA"/>
</dbReference>
<evidence type="ECO:0000256" key="6">
    <source>
        <dbReference type="ARBA" id="ARBA00022705"/>
    </source>
</evidence>
<keyword evidence="4" id="KW-0808">Transferase</keyword>
<accession>A0A4R5K660</accession>
<keyword evidence="8" id="KW-0238">DNA-binding</keyword>
<dbReference type="InterPro" id="IPR022635">
    <property type="entry name" value="DNA_polIII_beta_C"/>
</dbReference>